<dbReference type="Proteomes" id="UP000000663">
    <property type="component" value="Chromosome"/>
</dbReference>
<dbReference type="CDD" id="cd02440">
    <property type="entry name" value="AdoMet_MTases"/>
    <property type="match status" value="1"/>
</dbReference>
<sequence>MLLNDLLKTTEDVFLIESSYEGIEMNLKSMGYLDKLRSLPEGSIEATVTIKDKKGSNLGIAYKNRHPDGDFWFVIPYPCAPPMRRQTEAMVTSISASGAIASAKSRKVDGETFSRAVRQYMSTSLAEGAFCDCTKEKEPLSFARNDRRGTRIRKLIQKTAGEHGKDPENLNALEICCGNGMSTMPLRRTFKTVLSVDNDRCAVCNGLYHGILVPEDTAVVDAMELSRFGLGKFDAVVGFMLGAIYEFNKPMWRKIMEESVKMLNDDGFLLLTVSKEDEMDFISKTFASMGIEGEVVDNRQKDSIYDSWAFVAVR</sequence>
<dbReference type="STRING" id="351160.RCIX94"/>
<dbReference type="GeneID" id="5145283"/>
<reference evidence="1 2" key="1">
    <citation type="journal article" date="2006" name="Science">
        <title>Genome of rice cluster I archaea -- the key methane producers in the rice rhizosphere.</title>
        <authorList>
            <person name="Erkel C."/>
            <person name="Kube M."/>
            <person name="Reinhardt R."/>
            <person name="Liesack W."/>
        </authorList>
    </citation>
    <scope>NUCLEOTIDE SEQUENCE [LARGE SCALE GENOMIC DNA]</scope>
    <source>
        <strain evidence="2">DSM 22066 / NBRC 105507 / MRE50</strain>
    </source>
</reference>
<dbReference type="SUPFAM" id="SSF53335">
    <property type="entry name" value="S-adenosyl-L-methionine-dependent methyltransferases"/>
    <property type="match status" value="1"/>
</dbReference>
<dbReference type="AlphaFoldDB" id="Q05HF4"/>
<evidence type="ECO:0008006" key="3">
    <source>
        <dbReference type="Google" id="ProtNLM"/>
    </source>
</evidence>
<protein>
    <recommendedName>
        <fullName evidence="3">Methyltransferase domain-containing protein</fullName>
    </recommendedName>
</protein>
<accession>Q05HF4</accession>
<dbReference type="InterPro" id="IPR029063">
    <property type="entry name" value="SAM-dependent_MTases_sf"/>
</dbReference>
<keyword evidence="2" id="KW-1185">Reference proteome</keyword>
<dbReference type="KEGG" id="rci:RCIX94"/>
<evidence type="ECO:0000313" key="1">
    <source>
        <dbReference type="EMBL" id="CAL59660.1"/>
    </source>
</evidence>
<organism evidence="1 2">
    <name type="scientific">Methanocella arvoryzae (strain DSM 22066 / NBRC 105507 / MRE50)</name>
    <dbReference type="NCBI Taxonomy" id="351160"/>
    <lineage>
        <taxon>Archaea</taxon>
        <taxon>Methanobacteriati</taxon>
        <taxon>Methanobacteriota</taxon>
        <taxon>Stenosarchaea group</taxon>
        <taxon>Methanomicrobia</taxon>
        <taxon>Methanocellales</taxon>
        <taxon>Methanocellaceae</taxon>
        <taxon>Methanocella</taxon>
    </lineage>
</organism>
<proteinExistence type="predicted"/>
<evidence type="ECO:0000313" key="2">
    <source>
        <dbReference type="Proteomes" id="UP000000663"/>
    </source>
</evidence>
<dbReference type="OrthoDB" id="116032at2157"/>
<dbReference type="eggNOG" id="arCOG03479">
    <property type="taxonomic scope" value="Archaea"/>
</dbReference>
<name>Q05HF4_METAR</name>
<dbReference type="EMBL" id="AM114193">
    <property type="protein sequence ID" value="CAL59660.1"/>
    <property type="molecule type" value="Genomic_DNA"/>
</dbReference>
<gene>
    <name evidence="1" type="ORF">RCIX94</name>
</gene>
<dbReference type="Gene3D" id="3.40.50.150">
    <property type="entry name" value="Vaccinia Virus protein VP39"/>
    <property type="match status" value="1"/>
</dbReference>
<dbReference type="RefSeq" id="WP_012036898.1">
    <property type="nucleotide sequence ID" value="NC_009464.1"/>
</dbReference>